<evidence type="ECO:0000313" key="11">
    <source>
        <dbReference type="EMBL" id="CCI83595.1"/>
    </source>
</evidence>
<feature type="transmembrane region" description="Helical" evidence="10">
    <location>
        <begin position="155"/>
        <end position="182"/>
    </location>
</feature>
<feature type="transmembrane region" description="Helical" evidence="10">
    <location>
        <begin position="21"/>
        <end position="39"/>
    </location>
</feature>
<feature type="transmembrane region" description="Helical" evidence="10">
    <location>
        <begin position="353"/>
        <end position="370"/>
    </location>
</feature>
<keyword evidence="6 10" id="KW-0812">Transmembrane</keyword>
<dbReference type="PANTHER" id="PTHR36106">
    <property type="entry name" value="ANAEROBIC C4-DICARBOXYLATE TRANSPORTER DCUB"/>
    <property type="match status" value="1"/>
</dbReference>
<feature type="transmembrane region" description="Helical" evidence="10">
    <location>
        <begin position="77"/>
        <end position="98"/>
    </location>
</feature>
<evidence type="ECO:0000256" key="2">
    <source>
        <dbReference type="ARBA" id="ARBA00006413"/>
    </source>
</evidence>
<dbReference type="EMBL" id="CAJZ01000116">
    <property type="protein sequence ID" value="CCI83595.1"/>
    <property type="molecule type" value="Genomic_DNA"/>
</dbReference>
<keyword evidence="8 10" id="KW-0472">Membrane</keyword>
<dbReference type="NCBIfam" id="NF009136">
    <property type="entry name" value="PRK12489.1"/>
    <property type="match status" value="1"/>
</dbReference>
<evidence type="ECO:0000313" key="12">
    <source>
        <dbReference type="Proteomes" id="UP000011016"/>
    </source>
</evidence>
<evidence type="ECO:0000256" key="7">
    <source>
        <dbReference type="ARBA" id="ARBA00022989"/>
    </source>
</evidence>
<dbReference type="Proteomes" id="UP000011016">
    <property type="component" value="Unassembled WGS sequence"/>
</dbReference>
<dbReference type="PIRSF" id="PIRSF004539">
    <property type="entry name" value="C4-dicrbxl_trns"/>
    <property type="match status" value="1"/>
</dbReference>
<evidence type="ECO:0000256" key="3">
    <source>
        <dbReference type="ARBA" id="ARBA00022448"/>
    </source>
</evidence>
<keyword evidence="7 10" id="KW-1133">Transmembrane helix</keyword>
<feature type="transmembrane region" description="Helical" evidence="10">
    <location>
        <begin position="285"/>
        <end position="301"/>
    </location>
</feature>
<reference evidence="11 12" key="1">
    <citation type="journal article" date="2012" name="J. Bacteriol.">
        <title>Draft Genome Sequence of Turicella otitidis ATCC 51513, Isolated from Middle Ear Fluid from a Child with Otitis Media.</title>
        <authorList>
            <person name="Brinkrolf K."/>
            <person name="Schneider J."/>
            <person name="Knecht M."/>
            <person name="Ruckert C."/>
            <person name="Tauch A."/>
        </authorList>
    </citation>
    <scope>NUCLEOTIDE SEQUENCE [LARGE SCALE GENOMIC DNA]</scope>
    <source>
        <strain evidence="11 12">ATCC 51513</strain>
    </source>
</reference>
<dbReference type="Pfam" id="PF03605">
    <property type="entry name" value="DcuA_DcuB"/>
    <property type="match status" value="1"/>
</dbReference>
<name>I7KJG2_9CORY</name>
<evidence type="ECO:0000256" key="6">
    <source>
        <dbReference type="ARBA" id="ARBA00022692"/>
    </source>
</evidence>
<dbReference type="GO" id="GO:0005886">
    <property type="term" value="C:plasma membrane"/>
    <property type="evidence" value="ECO:0007669"/>
    <property type="project" value="UniProtKB-SubCell"/>
</dbReference>
<evidence type="ECO:0000256" key="10">
    <source>
        <dbReference type="SAM" id="Phobius"/>
    </source>
</evidence>
<comment type="caution">
    <text evidence="11">The sequence shown here is derived from an EMBL/GenBank/DDBJ whole genome shotgun (WGS) entry which is preliminary data.</text>
</comment>
<feature type="transmembrane region" description="Helical" evidence="10">
    <location>
        <begin position="188"/>
        <end position="210"/>
    </location>
</feature>
<dbReference type="PANTHER" id="PTHR36106:SF2">
    <property type="entry name" value="C4-DICARBOXYLATE TRANSPORTER DCUA"/>
    <property type="match status" value="1"/>
</dbReference>
<evidence type="ECO:0000256" key="9">
    <source>
        <dbReference type="ARBA" id="ARBA00039380"/>
    </source>
</evidence>
<proteinExistence type="inferred from homology"/>
<evidence type="ECO:0000256" key="5">
    <source>
        <dbReference type="ARBA" id="ARBA00022519"/>
    </source>
</evidence>
<keyword evidence="4" id="KW-1003">Cell membrane</keyword>
<dbReference type="InterPro" id="IPR004668">
    <property type="entry name" value="Anaer_Dcu_memb_transpt"/>
</dbReference>
<comment type="subcellular location">
    <subcellularLocation>
        <location evidence="1">Cell inner membrane</location>
        <topology evidence="1">Multi-pass membrane protein</topology>
    </subcellularLocation>
</comment>
<feature type="transmembrane region" description="Helical" evidence="10">
    <location>
        <begin position="382"/>
        <end position="405"/>
    </location>
</feature>
<keyword evidence="5" id="KW-0997">Cell inner membrane</keyword>
<dbReference type="AlphaFoldDB" id="I7KJG2"/>
<feature type="transmembrane region" description="Helical" evidence="10">
    <location>
        <begin position="434"/>
        <end position="453"/>
    </location>
</feature>
<protein>
    <recommendedName>
        <fullName evidence="9">C4-dicarboxylate transporter DcuA</fullName>
    </recommendedName>
</protein>
<feature type="transmembrane region" description="Helical" evidence="10">
    <location>
        <begin position="45"/>
        <end position="65"/>
    </location>
</feature>
<evidence type="ECO:0000256" key="1">
    <source>
        <dbReference type="ARBA" id="ARBA00004429"/>
    </source>
</evidence>
<accession>I7KJG2</accession>
<dbReference type="NCBIfam" id="NF006927">
    <property type="entry name" value="PRK09412.1"/>
    <property type="match status" value="1"/>
</dbReference>
<evidence type="ECO:0000256" key="8">
    <source>
        <dbReference type="ARBA" id="ARBA00023136"/>
    </source>
</evidence>
<gene>
    <name evidence="11" type="primary">dcuA</name>
    <name evidence="11" type="ORF">BN46_0864</name>
</gene>
<feature type="transmembrane region" description="Helical" evidence="10">
    <location>
        <begin position="251"/>
        <end position="273"/>
    </location>
</feature>
<sequence length="457" mass="47485">MECRDPGRSARGRPWCASESEAGMVIVHLIILFGAIIIGARKGSIGIGLAGGLGVMLLGATGIPVDREDIPWDVIGIIMSVIAAIAAMQSAGGMSYLVGLAERLLRKNPSKVTYLAPYVTYSMTLFAGTGHTSFSTLPVIAEVAKEGGVRPSRPLSAAVVGSQMGITASPISAAVVLMASLVEPLGVGYLQLLAVAVPATALAILPMAFVANRLGKPLDQDPVYRERLERGEVEPPRPGGHESGPAAKRSVLIFLVAVVAVMAYATLISEQLGLIEEPTLGRNEAIMTVMLTAALVIVATCKTSPKDLLGAPVFRSGMSACVCVLGVAWLGATFINHYLDQLTDLAGDLLADFPWLLAVVLFLASTLLYSQAATTQTMMPAALALGVGPVTAVASFAATSGLFVLPTYPTLVAAVEMDDTGSTRIGRWVFNHPFLLPGIVGLAVAVGLGFLLGEVIL</sequence>
<feature type="transmembrane region" description="Helical" evidence="10">
    <location>
        <begin position="313"/>
        <end position="333"/>
    </location>
</feature>
<evidence type="ECO:0000256" key="4">
    <source>
        <dbReference type="ARBA" id="ARBA00022475"/>
    </source>
</evidence>
<keyword evidence="3" id="KW-0813">Transport</keyword>
<dbReference type="GO" id="GO:0015556">
    <property type="term" value="F:C4-dicarboxylate transmembrane transporter activity"/>
    <property type="evidence" value="ECO:0007669"/>
    <property type="project" value="InterPro"/>
</dbReference>
<dbReference type="NCBIfam" id="TIGR00770">
    <property type="entry name" value="Dcu"/>
    <property type="match status" value="1"/>
</dbReference>
<comment type="similarity">
    <text evidence="2">Belongs to the DcuA/DcuB transporter (TC 2.A.13.1) family.</text>
</comment>
<organism evidence="11 12">
    <name type="scientific">Corynebacterium otitidis ATCC 51513</name>
    <dbReference type="NCBI Taxonomy" id="883169"/>
    <lineage>
        <taxon>Bacteria</taxon>
        <taxon>Bacillati</taxon>
        <taxon>Actinomycetota</taxon>
        <taxon>Actinomycetes</taxon>
        <taxon>Mycobacteriales</taxon>
        <taxon>Corynebacteriaceae</taxon>
        <taxon>Corynebacterium</taxon>
    </lineage>
</organism>